<keyword evidence="9" id="KW-1185">Reference proteome</keyword>
<dbReference type="InterPro" id="IPR044068">
    <property type="entry name" value="CB"/>
</dbReference>
<sequence length="407" mass="46163">MNDKQIKALIKSGEIVRKPVGDGLYIRIQTAGKASWEVRYTIHGKRKFYALGQYPQVSLADAKLEALRVKVEAKNGIDPQVEKQKNQRAPINTINELFEDWYQDLAKRLKYPNIPKRIYEKEIKPLIGKYPIEDVSARDIRDIIQKVQQSNRPTTANDTLMYCKQLFNHACKLDLARSNPASPFNVSDAGGIEKSRERALSREEIAKLFTILRANPAAFTRDNYLAVALLLALGVRKNELIAAKWEEFDFEKQLWQLSTSRSKTGAAITIPLADAVIPWLAELKQRAFGSEYLFPTRKAGGKRPHISADTLNHALSKLFGKPLNGGTRDYQNAFEETGIEHFTIHDLRRSFRSLLAELGVPGHVAERCLNHKLKGVEGSYDRYDYLDERRDAHNLVANLLEPIVNGN</sequence>
<dbReference type="Pfam" id="PF00589">
    <property type="entry name" value="Phage_integrase"/>
    <property type="match status" value="1"/>
</dbReference>
<dbReference type="InterPro" id="IPR002104">
    <property type="entry name" value="Integrase_catalytic"/>
</dbReference>
<dbReference type="Proteomes" id="UP001201549">
    <property type="component" value="Unassembled WGS sequence"/>
</dbReference>
<dbReference type="PROSITE" id="PS51898">
    <property type="entry name" value="TYR_RECOMBINASE"/>
    <property type="match status" value="1"/>
</dbReference>
<accession>A0ABT2FNB3</accession>
<keyword evidence="3 5" id="KW-0238">DNA-binding</keyword>
<feature type="domain" description="Tyr recombinase" evidence="6">
    <location>
        <begin position="195"/>
        <end position="394"/>
    </location>
</feature>
<feature type="domain" description="Core-binding (CB)" evidence="7">
    <location>
        <begin position="92"/>
        <end position="171"/>
    </location>
</feature>
<dbReference type="InterPro" id="IPR013762">
    <property type="entry name" value="Integrase-like_cat_sf"/>
</dbReference>
<dbReference type="Pfam" id="PF22022">
    <property type="entry name" value="Phage_int_M"/>
    <property type="match status" value="1"/>
</dbReference>
<dbReference type="InterPro" id="IPR053876">
    <property type="entry name" value="Phage_int_M"/>
</dbReference>
<dbReference type="InterPro" id="IPR050808">
    <property type="entry name" value="Phage_Integrase"/>
</dbReference>
<evidence type="ECO:0000256" key="5">
    <source>
        <dbReference type="PROSITE-ProRule" id="PRU01248"/>
    </source>
</evidence>
<evidence type="ECO:0000256" key="4">
    <source>
        <dbReference type="ARBA" id="ARBA00023172"/>
    </source>
</evidence>
<dbReference type="PANTHER" id="PTHR30629">
    <property type="entry name" value="PROPHAGE INTEGRASE"/>
    <property type="match status" value="1"/>
</dbReference>
<dbReference type="EMBL" id="JAKOGG010000013">
    <property type="protein sequence ID" value="MCS4557832.1"/>
    <property type="molecule type" value="Genomic_DNA"/>
</dbReference>
<keyword evidence="4" id="KW-0233">DNA recombination</keyword>
<dbReference type="Gene3D" id="3.30.160.390">
    <property type="entry name" value="Integrase, DNA-binding domain"/>
    <property type="match status" value="1"/>
</dbReference>
<evidence type="ECO:0000313" key="8">
    <source>
        <dbReference type="EMBL" id="MCS4557832.1"/>
    </source>
</evidence>
<dbReference type="InterPro" id="IPR010998">
    <property type="entry name" value="Integrase_recombinase_N"/>
</dbReference>
<dbReference type="Gene3D" id="1.10.443.10">
    <property type="entry name" value="Intergrase catalytic core"/>
    <property type="match status" value="1"/>
</dbReference>
<dbReference type="CDD" id="cd00801">
    <property type="entry name" value="INT_P4_C"/>
    <property type="match status" value="1"/>
</dbReference>
<comment type="caution">
    <text evidence="8">The sequence shown here is derived from an EMBL/GenBank/DDBJ whole genome shotgun (WGS) entry which is preliminary data.</text>
</comment>
<dbReference type="PROSITE" id="PS51900">
    <property type="entry name" value="CB"/>
    <property type="match status" value="1"/>
</dbReference>
<dbReference type="Pfam" id="PF13356">
    <property type="entry name" value="Arm-DNA-bind_3"/>
    <property type="match status" value="1"/>
</dbReference>
<protein>
    <submittedName>
        <fullName evidence="8">Tyrosine-type recombinase/integrase</fullName>
    </submittedName>
</protein>
<dbReference type="SUPFAM" id="SSF56349">
    <property type="entry name" value="DNA breaking-rejoining enzymes"/>
    <property type="match status" value="1"/>
</dbReference>
<evidence type="ECO:0000256" key="3">
    <source>
        <dbReference type="ARBA" id="ARBA00023125"/>
    </source>
</evidence>
<organism evidence="8 9">
    <name type="scientific">Shewanella electrica</name>
    <dbReference type="NCBI Taxonomy" id="515560"/>
    <lineage>
        <taxon>Bacteria</taxon>
        <taxon>Pseudomonadati</taxon>
        <taxon>Pseudomonadota</taxon>
        <taxon>Gammaproteobacteria</taxon>
        <taxon>Alteromonadales</taxon>
        <taxon>Shewanellaceae</taxon>
        <taxon>Shewanella</taxon>
    </lineage>
</organism>
<dbReference type="InterPro" id="IPR038488">
    <property type="entry name" value="Integrase_DNA-bd_sf"/>
</dbReference>
<proteinExistence type="inferred from homology"/>
<keyword evidence="2" id="KW-0229">DNA integration</keyword>
<dbReference type="InterPro" id="IPR011010">
    <property type="entry name" value="DNA_brk_join_enz"/>
</dbReference>
<comment type="similarity">
    <text evidence="1">Belongs to the 'phage' integrase family.</text>
</comment>
<dbReference type="RefSeq" id="WP_238897308.1">
    <property type="nucleotide sequence ID" value="NZ_JAKOGG010000013.1"/>
</dbReference>
<evidence type="ECO:0000259" key="7">
    <source>
        <dbReference type="PROSITE" id="PS51900"/>
    </source>
</evidence>
<name>A0ABT2FNB3_9GAMM</name>
<evidence type="ECO:0000256" key="1">
    <source>
        <dbReference type="ARBA" id="ARBA00008857"/>
    </source>
</evidence>
<evidence type="ECO:0000256" key="2">
    <source>
        <dbReference type="ARBA" id="ARBA00022908"/>
    </source>
</evidence>
<dbReference type="PANTHER" id="PTHR30629:SF2">
    <property type="entry name" value="PROPHAGE INTEGRASE INTS-RELATED"/>
    <property type="match status" value="1"/>
</dbReference>
<evidence type="ECO:0000259" key="6">
    <source>
        <dbReference type="PROSITE" id="PS51898"/>
    </source>
</evidence>
<dbReference type="InterPro" id="IPR025166">
    <property type="entry name" value="Integrase_DNA_bind_dom"/>
</dbReference>
<gene>
    <name evidence="8" type="ORF">L9G74_15385</name>
</gene>
<dbReference type="Gene3D" id="1.10.150.130">
    <property type="match status" value="1"/>
</dbReference>
<evidence type="ECO:0000313" key="9">
    <source>
        <dbReference type="Proteomes" id="UP001201549"/>
    </source>
</evidence>
<reference evidence="9" key="1">
    <citation type="submission" date="2023-07" db="EMBL/GenBank/DDBJ databases">
        <title>Shewanella mangrovi sp. nov., an acetaldehyde- degrading bacterium isolated from mangrove sediment.</title>
        <authorList>
            <person name="Liu Y."/>
        </authorList>
    </citation>
    <scope>NUCLEOTIDE SEQUENCE [LARGE SCALE GENOMIC DNA]</scope>
    <source>
        <strain evidence="9">C32</strain>
    </source>
</reference>